<feature type="transmembrane region" description="Helical" evidence="1">
    <location>
        <begin position="107"/>
        <end position="125"/>
    </location>
</feature>
<keyword evidence="1" id="KW-0472">Membrane</keyword>
<feature type="transmembrane region" description="Helical" evidence="1">
    <location>
        <begin position="334"/>
        <end position="357"/>
    </location>
</feature>
<name>A0ABU2HEI7_9GAMM</name>
<evidence type="ECO:0000313" key="3">
    <source>
        <dbReference type="Proteomes" id="UP001267407"/>
    </source>
</evidence>
<sequence>MSVPFIAAALSFPLVLFPLFGYDINPAFLLAPLIGWAFIKDFGQANFLYLLSFLFGIVSILAANHISPDGVLERHFLSLVLIMFSPSFLFLGKYVAKSNDISRVLNWLSIFCSIFLIVISFRILYLGEAVRIYLGPLGLAAMNAKFFNWPVFATFGVLSLAHLVCLQAMIICGALIGGKAGLLSSVLMWVALFCASFLITGSESRSAQILLMWILTSIVFYGVRNSGARYKSVVAFVVILMAAGLAYSNGIEESRMLSSIEAIWENPTTQGKPSEGVRLEKKVDQFTTGRIELAVEGIKEVIASPYVGNGFSSYGRYTSTEVSFSLSQNTSTHIYYLTLLWKGGLVFFVPFLIMILINLRSAIVGTMATEGSAERFFAWAAVLMAFGPMALAWDILIVPSAGAVAFFLFGLLGGLKKSGVVSLTVGGASELPCSVHCDT</sequence>
<feature type="transmembrane region" description="Helical" evidence="1">
    <location>
        <begin position="377"/>
        <end position="409"/>
    </location>
</feature>
<feature type="transmembrane region" description="Helical" evidence="1">
    <location>
        <begin position="207"/>
        <end position="224"/>
    </location>
</feature>
<dbReference type="RefSeq" id="WP_310965762.1">
    <property type="nucleotide sequence ID" value="NZ_JAVMBO010000007.1"/>
</dbReference>
<gene>
    <name evidence="2" type="ORF">RKA07_05075</name>
</gene>
<evidence type="ECO:0000256" key="1">
    <source>
        <dbReference type="SAM" id="Phobius"/>
    </source>
</evidence>
<keyword evidence="2" id="KW-0436">Ligase</keyword>
<organism evidence="2 3">
    <name type="scientific">Marinobacter xiaoshiensis</name>
    <dbReference type="NCBI Taxonomy" id="3073652"/>
    <lineage>
        <taxon>Bacteria</taxon>
        <taxon>Pseudomonadati</taxon>
        <taxon>Pseudomonadota</taxon>
        <taxon>Gammaproteobacteria</taxon>
        <taxon>Pseudomonadales</taxon>
        <taxon>Marinobacteraceae</taxon>
        <taxon>Marinobacter</taxon>
    </lineage>
</organism>
<protein>
    <submittedName>
        <fullName evidence="2">O-antigen ligase family protein</fullName>
    </submittedName>
</protein>
<keyword evidence="1" id="KW-0812">Transmembrane</keyword>
<reference evidence="2" key="1">
    <citation type="submission" date="2023-09" db="EMBL/GenBank/DDBJ databases">
        <title>Marinobacter sediminicola sp. nov. and Marinobacter maritimum sp. nov., isolated from marine sediment.</title>
        <authorList>
            <person name="An J."/>
        </authorList>
    </citation>
    <scope>NUCLEOTIDE SEQUENCE</scope>
    <source>
        <strain evidence="2">F60267</strain>
    </source>
</reference>
<comment type="caution">
    <text evidence="2">The sequence shown here is derived from an EMBL/GenBank/DDBJ whole genome shotgun (WGS) entry which is preliminary data.</text>
</comment>
<proteinExistence type="predicted"/>
<feature type="transmembrane region" description="Helical" evidence="1">
    <location>
        <begin position="76"/>
        <end position="95"/>
    </location>
</feature>
<feature type="transmembrane region" description="Helical" evidence="1">
    <location>
        <begin position="182"/>
        <end position="200"/>
    </location>
</feature>
<keyword evidence="1" id="KW-1133">Transmembrane helix</keyword>
<accession>A0ABU2HEI7</accession>
<feature type="transmembrane region" description="Helical" evidence="1">
    <location>
        <begin position="230"/>
        <end position="248"/>
    </location>
</feature>
<dbReference type="EMBL" id="JAVMBO010000007">
    <property type="protein sequence ID" value="MDS1309483.1"/>
    <property type="molecule type" value="Genomic_DNA"/>
</dbReference>
<evidence type="ECO:0000313" key="2">
    <source>
        <dbReference type="EMBL" id="MDS1309483.1"/>
    </source>
</evidence>
<keyword evidence="3" id="KW-1185">Reference proteome</keyword>
<feature type="transmembrane region" description="Helical" evidence="1">
    <location>
        <begin position="45"/>
        <end position="64"/>
    </location>
</feature>
<dbReference type="Proteomes" id="UP001267407">
    <property type="component" value="Unassembled WGS sequence"/>
</dbReference>
<dbReference type="GO" id="GO:0016874">
    <property type="term" value="F:ligase activity"/>
    <property type="evidence" value="ECO:0007669"/>
    <property type="project" value="UniProtKB-KW"/>
</dbReference>
<feature type="transmembrane region" description="Helical" evidence="1">
    <location>
        <begin position="146"/>
        <end position="176"/>
    </location>
</feature>